<proteinExistence type="predicted"/>
<evidence type="ECO:0000313" key="2">
    <source>
        <dbReference type="Proteomes" id="UP000059074"/>
    </source>
</evidence>
<keyword evidence="2" id="KW-1185">Reference proteome</keyword>
<organism evidence="1 2">
    <name type="scientific">Hyphomicrobium sulfonivorans</name>
    <dbReference type="NCBI Taxonomy" id="121290"/>
    <lineage>
        <taxon>Bacteria</taxon>
        <taxon>Pseudomonadati</taxon>
        <taxon>Pseudomonadota</taxon>
        <taxon>Alphaproteobacteria</taxon>
        <taxon>Hyphomicrobiales</taxon>
        <taxon>Hyphomicrobiaceae</taxon>
        <taxon>Hyphomicrobium</taxon>
    </lineage>
</organism>
<sequence>MPEKRLIAKDLVVDGHGEYVYGDGWGFYGEPVIVGADELCDKNGYVKAMGEVCLLGAVGRSRGLDMTALDPHDSESVADALNIADAMAREIVFWNDEGGMSRRVPIPSTAELRAYIWLPETPERRWSRMRAWVVKQIDNADEVQS</sequence>
<dbReference type="AlphaFoldDB" id="A0A109BLH2"/>
<dbReference type="Proteomes" id="UP000059074">
    <property type="component" value="Unassembled WGS sequence"/>
</dbReference>
<accession>A0A109BLH2</accession>
<dbReference type="STRING" id="121290.APY04_0776"/>
<dbReference type="RefSeq" id="WP_157066594.1">
    <property type="nucleotide sequence ID" value="NZ_LMTR01000028.1"/>
</dbReference>
<evidence type="ECO:0000313" key="1">
    <source>
        <dbReference type="EMBL" id="KWT70715.1"/>
    </source>
</evidence>
<dbReference type="OrthoDB" id="8808507at2"/>
<name>A0A109BLH2_HYPSL</name>
<protein>
    <submittedName>
        <fullName evidence="1">Uncharacterized protein</fullName>
    </submittedName>
</protein>
<dbReference type="PATRIC" id="fig|121290.4.peg.3462"/>
<gene>
    <name evidence="1" type="ORF">APY04_0776</name>
</gene>
<reference evidence="1 2" key="1">
    <citation type="submission" date="2015-10" db="EMBL/GenBank/DDBJ databases">
        <title>Transcriptomic analysis of a linuron degrading triple-species bacterial consortium.</title>
        <authorList>
            <person name="Albers P."/>
        </authorList>
    </citation>
    <scope>NUCLEOTIDE SEQUENCE [LARGE SCALE GENOMIC DNA]</scope>
    <source>
        <strain evidence="1 2">WDL6</strain>
    </source>
</reference>
<dbReference type="EMBL" id="LMTR01000028">
    <property type="protein sequence ID" value="KWT70715.1"/>
    <property type="molecule type" value="Genomic_DNA"/>
</dbReference>
<comment type="caution">
    <text evidence="1">The sequence shown here is derived from an EMBL/GenBank/DDBJ whole genome shotgun (WGS) entry which is preliminary data.</text>
</comment>